<dbReference type="SUPFAM" id="SSF46785">
    <property type="entry name" value="Winged helix' DNA-binding domain"/>
    <property type="match status" value="1"/>
</dbReference>
<dbReference type="PROSITE" id="PS51094">
    <property type="entry name" value="PTS_EIIA_TYPE_2"/>
    <property type="match status" value="1"/>
</dbReference>
<dbReference type="InterPro" id="IPR036095">
    <property type="entry name" value="PTS_EIIB-like_sf"/>
</dbReference>
<organism evidence="8 9">
    <name type="scientific">Paucilactobacillus oligofermentans DSM 15707 = LMG 22743</name>
    <dbReference type="NCBI Taxonomy" id="1423778"/>
    <lineage>
        <taxon>Bacteria</taxon>
        <taxon>Bacillati</taxon>
        <taxon>Bacillota</taxon>
        <taxon>Bacilli</taxon>
        <taxon>Lactobacillales</taxon>
        <taxon>Lactobacillaceae</taxon>
        <taxon>Paucilactobacillus</taxon>
    </lineage>
</organism>
<dbReference type="PROSITE" id="PS51372">
    <property type="entry name" value="PRD_2"/>
    <property type="match status" value="1"/>
</dbReference>
<dbReference type="SUPFAM" id="SSF63520">
    <property type="entry name" value="PTS-regulatory domain, PRD"/>
    <property type="match status" value="1"/>
</dbReference>
<reference evidence="8 9" key="1">
    <citation type="journal article" date="2015" name="Genome Announc.">
        <title>Expanding the biotechnology potential of lactobacilli through comparative genomics of 213 strains and associated genera.</title>
        <authorList>
            <person name="Sun Z."/>
            <person name="Harris H.M."/>
            <person name="McCann A."/>
            <person name="Guo C."/>
            <person name="Argimon S."/>
            <person name="Zhang W."/>
            <person name="Yang X."/>
            <person name="Jeffery I.B."/>
            <person name="Cooney J.C."/>
            <person name="Kagawa T.F."/>
            <person name="Liu W."/>
            <person name="Song Y."/>
            <person name="Salvetti E."/>
            <person name="Wrobel A."/>
            <person name="Rasinkangas P."/>
            <person name="Parkhill J."/>
            <person name="Rea M.C."/>
            <person name="O'Sullivan O."/>
            <person name="Ritari J."/>
            <person name="Douillard F.P."/>
            <person name="Paul Ross R."/>
            <person name="Yang R."/>
            <person name="Briner A.E."/>
            <person name="Felis G.E."/>
            <person name="de Vos W.M."/>
            <person name="Barrangou R."/>
            <person name="Klaenhammer T.R."/>
            <person name="Caufield P.W."/>
            <person name="Cui Y."/>
            <person name="Zhang H."/>
            <person name="O'Toole P.W."/>
        </authorList>
    </citation>
    <scope>NUCLEOTIDE SEQUENCE [LARGE SCALE GENOMIC DNA]</scope>
    <source>
        <strain evidence="8 9">DSM 15707</strain>
    </source>
</reference>
<dbReference type="PANTHER" id="PTHR30185:SF18">
    <property type="entry name" value="TRANSCRIPTIONAL REGULATOR MTLR"/>
    <property type="match status" value="1"/>
</dbReference>
<dbReference type="InterPro" id="IPR011608">
    <property type="entry name" value="PRD"/>
</dbReference>
<evidence type="ECO:0000256" key="3">
    <source>
        <dbReference type="ARBA" id="ARBA00023015"/>
    </source>
</evidence>
<dbReference type="PANTHER" id="PTHR30185">
    <property type="entry name" value="CRYPTIC BETA-GLUCOSIDE BGL OPERON ANTITERMINATOR"/>
    <property type="match status" value="1"/>
</dbReference>
<evidence type="ECO:0000313" key="9">
    <source>
        <dbReference type="Proteomes" id="UP000051697"/>
    </source>
</evidence>
<dbReference type="Pfam" id="PF00874">
    <property type="entry name" value="PRD"/>
    <property type="match status" value="1"/>
</dbReference>
<feature type="domain" description="PTS EIIB type-2" evidence="6">
    <location>
        <begin position="414"/>
        <end position="507"/>
    </location>
</feature>
<dbReference type="Gene3D" id="1.10.1790.10">
    <property type="entry name" value="PRD domain"/>
    <property type="match status" value="1"/>
</dbReference>
<evidence type="ECO:0000259" key="5">
    <source>
        <dbReference type="PROSITE" id="PS51094"/>
    </source>
</evidence>
<dbReference type="InterPro" id="IPR016152">
    <property type="entry name" value="PTrfase/Anion_transptr"/>
</dbReference>
<dbReference type="PATRIC" id="fig|1423778.4.peg.1236"/>
<keyword evidence="4" id="KW-0804">Transcription</keyword>
<proteinExistence type="predicted"/>
<dbReference type="Gene3D" id="3.40.50.2300">
    <property type="match status" value="1"/>
</dbReference>
<dbReference type="InterPro" id="IPR013196">
    <property type="entry name" value="HTH_11"/>
</dbReference>
<feature type="domain" description="PTS EIIA type-2" evidence="5">
    <location>
        <begin position="561"/>
        <end position="705"/>
    </location>
</feature>
<sequence>MLKVTKSDKNNALLSILYRTDMYILQKQILNELNISRRTMFNRIDQCNKSLAEIGLDKIVSTPKMGYTLTRECRKQLSKYNVINEDVEMKSLENNQVNRIDQIIILLLMDSNELSINKLAQRFSVSRNTIIHDFKKINIDFSELNIINTTTGKKLATDEYVVREFILKQLQNKSEVFFCWIEGLQVVKGFDFRDMQRTVNMKFTGTSMDILNAFVVACFYRISINKTISSAKIDEKLIPYIYTVQKYFELLFNENNLILSKNQLNKETAMLAKVTVCLPMIIDGNINKRSVLYKKIQTITAEMIFKYENLIGEKFNTESFWGLLTNHVVTAYFRIIFNVPFESNEIELIKKNYPKLIGYTAISCAPLEEYLDQTLPENEVALICLYFGAAERNLESESVKDLFIPEKIKTSAEADALIVCSSGIGTSVMLLQELSKSFPMIKFSSSLEIGELRDVLLLKNKAQMVITTVPIEDDVINIPVVQVRPVLSAKNYERVHMELRKKFPSLFHDNNENIDMLMGAISKYADINDEEGLRNTLIDYMNPKINEDKLNIANDTLGINDVIDSTKVEIIDNSTVNWETVVKSGCQLLGDAVDPIKYSSKIIELVNMYGPYMLIHKKIMLAHAGVKDGVNSVGLSAILSRHPVKINVKNQIENISLFLVLSPGENKEHDYILEQLIDLIRDENRLDLLLNSQSKKDIIKNITLG</sequence>
<evidence type="ECO:0000259" key="6">
    <source>
        <dbReference type="PROSITE" id="PS51099"/>
    </source>
</evidence>
<dbReference type="InterPro" id="IPR002178">
    <property type="entry name" value="PTS_EIIA_type-2_dom"/>
</dbReference>
<feature type="domain" description="PRD" evidence="7">
    <location>
        <begin position="291"/>
        <end position="397"/>
    </location>
</feature>
<evidence type="ECO:0000256" key="4">
    <source>
        <dbReference type="ARBA" id="ARBA00023163"/>
    </source>
</evidence>
<accession>A0A0R1REV7</accession>
<dbReference type="KEGG" id="lol:LACOL_0103"/>
<evidence type="ECO:0000256" key="2">
    <source>
        <dbReference type="ARBA" id="ARBA00022737"/>
    </source>
</evidence>
<name>A0A0R1REV7_9LACO</name>
<gene>
    <name evidence="8" type="ORF">FC70_GL001202</name>
</gene>
<dbReference type="InterPro" id="IPR036634">
    <property type="entry name" value="PRD_sf"/>
</dbReference>
<protein>
    <submittedName>
        <fullName evidence="8">Uncharacterized protein</fullName>
    </submittedName>
</protein>
<dbReference type="SUPFAM" id="SSF55804">
    <property type="entry name" value="Phoshotransferase/anion transport protein"/>
    <property type="match status" value="1"/>
</dbReference>
<dbReference type="GO" id="GO:0009401">
    <property type="term" value="P:phosphoenolpyruvate-dependent sugar phosphotransferase system"/>
    <property type="evidence" value="ECO:0007669"/>
    <property type="project" value="InterPro"/>
</dbReference>
<dbReference type="GO" id="GO:0006355">
    <property type="term" value="P:regulation of DNA-templated transcription"/>
    <property type="evidence" value="ECO:0007669"/>
    <property type="project" value="InterPro"/>
</dbReference>
<evidence type="ECO:0000256" key="1">
    <source>
        <dbReference type="ARBA" id="ARBA00022679"/>
    </source>
</evidence>
<keyword evidence="3" id="KW-0805">Transcription regulation</keyword>
<dbReference type="GO" id="GO:0008982">
    <property type="term" value="F:protein-N(PI)-phosphohistidine-sugar phosphotransferase activity"/>
    <property type="evidence" value="ECO:0007669"/>
    <property type="project" value="InterPro"/>
</dbReference>
<dbReference type="EMBL" id="AZFE01000031">
    <property type="protein sequence ID" value="KRL55600.1"/>
    <property type="molecule type" value="Genomic_DNA"/>
</dbReference>
<evidence type="ECO:0000259" key="7">
    <source>
        <dbReference type="PROSITE" id="PS51372"/>
    </source>
</evidence>
<dbReference type="InterPro" id="IPR036390">
    <property type="entry name" value="WH_DNA-bd_sf"/>
</dbReference>
<dbReference type="InterPro" id="IPR013011">
    <property type="entry name" value="PTS_EIIB_2"/>
</dbReference>
<dbReference type="OrthoDB" id="369398at2"/>
<dbReference type="Pfam" id="PF00359">
    <property type="entry name" value="PTS_EIIA_2"/>
    <property type="match status" value="1"/>
</dbReference>
<dbReference type="CDD" id="cd05568">
    <property type="entry name" value="PTS_IIB_bgl_like"/>
    <property type="match status" value="1"/>
</dbReference>
<dbReference type="Gene3D" id="3.40.930.10">
    <property type="entry name" value="Mannitol-specific EII, Chain A"/>
    <property type="match status" value="1"/>
</dbReference>
<dbReference type="STRING" id="1423778.FC70_GL001202"/>
<dbReference type="PROSITE" id="PS51099">
    <property type="entry name" value="PTS_EIIB_TYPE_2"/>
    <property type="match status" value="1"/>
</dbReference>
<keyword evidence="2" id="KW-0677">Repeat</keyword>
<dbReference type="SUPFAM" id="SSF52794">
    <property type="entry name" value="PTS system IIB component-like"/>
    <property type="match status" value="1"/>
</dbReference>
<dbReference type="Gene3D" id="1.10.10.10">
    <property type="entry name" value="Winged helix-like DNA-binding domain superfamily/Winged helix DNA-binding domain"/>
    <property type="match status" value="2"/>
</dbReference>
<dbReference type="Pfam" id="PF08279">
    <property type="entry name" value="HTH_11"/>
    <property type="match status" value="1"/>
</dbReference>
<keyword evidence="9" id="KW-1185">Reference proteome</keyword>
<evidence type="ECO:0000313" key="8">
    <source>
        <dbReference type="EMBL" id="KRL55600.1"/>
    </source>
</evidence>
<dbReference type="InterPro" id="IPR050661">
    <property type="entry name" value="BglG_antiterminators"/>
</dbReference>
<comment type="caution">
    <text evidence="8">The sequence shown here is derived from an EMBL/GenBank/DDBJ whole genome shotgun (WGS) entry which is preliminary data.</text>
</comment>
<dbReference type="RefSeq" id="WP_057890132.1">
    <property type="nucleotide sequence ID" value="NZ_LN898144.1"/>
</dbReference>
<dbReference type="Proteomes" id="UP000051697">
    <property type="component" value="Unassembled WGS sequence"/>
</dbReference>
<dbReference type="InterPro" id="IPR036388">
    <property type="entry name" value="WH-like_DNA-bd_sf"/>
</dbReference>
<dbReference type="AlphaFoldDB" id="A0A0R1REV7"/>
<keyword evidence="1" id="KW-0808">Transferase</keyword>